<dbReference type="SMART" id="SM00320">
    <property type="entry name" value="WD40"/>
    <property type="match status" value="7"/>
</dbReference>
<dbReference type="CDD" id="cd00200">
    <property type="entry name" value="WD40"/>
    <property type="match status" value="1"/>
</dbReference>
<reference evidence="5" key="1">
    <citation type="submission" date="2022-07" db="EMBL/GenBank/DDBJ databases">
        <title>Phylogenomic reconstructions and comparative analyses of Kickxellomycotina fungi.</title>
        <authorList>
            <person name="Reynolds N.K."/>
            <person name="Stajich J.E."/>
            <person name="Barry K."/>
            <person name="Grigoriev I.V."/>
            <person name="Crous P."/>
            <person name="Smith M.E."/>
        </authorList>
    </citation>
    <scope>NUCLEOTIDE SEQUENCE</scope>
    <source>
        <strain evidence="5">RSA 861</strain>
    </source>
</reference>
<feature type="compositionally biased region" description="Basic and acidic residues" evidence="4">
    <location>
        <begin position="659"/>
        <end position="671"/>
    </location>
</feature>
<evidence type="ECO:0000313" key="5">
    <source>
        <dbReference type="EMBL" id="KAJ1930289.1"/>
    </source>
</evidence>
<keyword evidence="6" id="KW-1185">Reference proteome</keyword>
<dbReference type="Proteomes" id="UP001150569">
    <property type="component" value="Unassembled WGS sequence"/>
</dbReference>
<name>A0A9W8AM93_9FUNG</name>
<keyword evidence="2" id="KW-0677">Repeat</keyword>
<feature type="region of interest" description="Disordered" evidence="4">
    <location>
        <begin position="730"/>
        <end position="752"/>
    </location>
</feature>
<feature type="region of interest" description="Disordered" evidence="4">
    <location>
        <begin position="32"/>
        <end position="128"/>
    </location>
</feature>
<protein>
    <submittedName>
        <fullName evidence="5">Uncharacterized protein</fullName>
    </submittedName>
</protein>
<evidence type="ECO:0000256" key="3">
    <source>
        <dbReference type="PROSITE-ProRule" id="PRU00221"/>
    </source>
</evidence>
<dbReference type="EMBL" id="JANBPT010000010">
    <property type="protein sequence ID" value="KAJ1930289.1"/>
    <property type="molecule type" value="Genomic_DNA"/>
</dbReference>
<dbReference type="OrthoDB" id="972532at2759"/>
<feature type="repeat" description="WD" evidence="3">
    <location>
        <begin position="387"/>
        <end position="428"/>
    </location>
</feature>
<dbReference type="PROSITE" id="PS50294">
    <property type="entry name" value="WD_REPEATS_REGION"/>
    <property type="match status" value="4"/>
</dbReference>
<dbReference type="PANTHER" id="PTHR22838">
    <property type="entry name" value="WD REPEAT PROTEIN 26-RELATED"/>
    <property type="match status" value="1"/>
</dbReference>
<organism evidence="5 6">
    <name type="scientific">Tieghemiomyces parasiticus</name>
    <dbReference type="NCBI Taxonomy" id="78921"/>
    <lineage>
        <taxon>Eukaryota</taxon>
        <taxon>Fungi</taxon>
        <taxon>Fungi incertae sedis</taxon>
        <taxon>Zoopagomycota</taxon>
        <taxon>Kickxellomycotina</taxon>
        <taxon>Dimargaritomycetes</taxon>
        <taxon>Dimargaritales</taxon>
        <taxon>Dimargaritaceae</taxon>
        <taxon>Tieghemiomyces</taxon>
    </lineage>
</organism>
<dbReference type="InterPro" id="IPR036322">
    <property type="entry name" value="WD40_repeat_dom_sf"/>
</dbReference>
<dbReference type="Gene3D" id="2.130.10.10">
    <property type="entry name" value="YVTN repeat-like/Quinoprotein amine dehydrogenase"/>
    <property type="match status" value="2"/>
</dbReference>
<gene>
    <name evidence="5" type="ORF">IWQ60_000400</name>
</gene>
<dbReference type="InterPro" id="IPR015943">
    <property type="entry name" value="WD40/YVTN_repeat-like_dom_sf"/>
</dbReference>
<feature type="compositionally biased region" description="Polar residues" evidence="4">
    <location>
        <begin position="114"/>
        <end position="123"/>
    </location>
</feature>
<feature type="compositionally biased region" description="Low complexity" evidence="4">
    <location>
        <begin position="42"/>
        <end position="74"/>
    </location>
</feature>
<evidence type="ECO:0000313" key="6">
    <source>
        <dbReference type="Proteomes" id="UP001150569"/>
    </source>
</evidence>
<comment type="caution">
    <text evidence="5">The sequence shown here is derived from an EMBL/GenBank/DDBJ whole genome shotgun (WGS) entry which is preliminary data.</text>
</comment>
<keyword evidence="1 3" id="KW-0853">WD repeat</keyword>
<dbReference type="InterPro" id="IPR051350">
    <property type="entry name" value="WD_repeat-ST_regulator"/>
</dbReference>
<dbReference type="PROSITE" id="PS00678">
    <property type="entry name" value="WD_REPEATS_1"/>
    <property type="match status" value="2"/>
</dbReference>
<dbReference type="InterPro" id="IPR001680">
    <property type="entry name" value="WD40_rpt"/>
</dbReference>
<dbReference type="InterPro" id="IPR020472">
    <property type="entry name" value="WD40_PAC1"/>
</dbReference>
<feature type="repeat" description="WD" evidence="3">
    <location>
        <begin position="429"/>
        <end position="461"/>
    </location>
</feature>
<feature type="region of interest" description="Disordered" evidence="4">
    <location>
        <begin position="637"/>
        <end position="717"/>
    </location>
</feature>
<dbReference type="PROSITE" id="PS50082">
    <property type="entry name" value="WD_REPEATS_2"/>
    <property type="match status" value="4"/>
</dbReference>
<proteinExistence type="predicted"/>
<sequence>MLAQSSSEDLIGTCGIAARASAIIAGLATHNRNPKRPFAAPDSGVASSSRSTSAGADATSSTAALHSTSVSAASQTESGRKRPRLDPPVILTDTMLPPPAVCPTHPESQDKHASATTNGSENGSKPAPALVPQPYESHFGREELTRLLIQQLGLMGYPRAASVLEAESHYRAEHPTVTQLRTVVLQGQWVESERLLAGLPGLKPKGLQSAQFLIRRQKFLERVEARQTKRALQVLQQELSPLPVNPAKVHTLSLFMFCPSRTDLYRLAKWDGAAGQSRHQLLEKLQAHIPAQMMVPPRRLEQLLDRAVQFQNLNCPFHSGEDDYTLLTDHQCNPLRFPQESIHSFESHTDEVWLLAFSPNGAFLASGSKDYTICIWDIEHKVLLHQLRGHEKALASMAWSPDSNQLLTGGHDHRVRLWNIVTGQCEMVLDKHTQPVTACTWFPDGERFLTGGMDGFVYVWNTQARLLRTISAPRLHDMALDAENNRLYVACNERSIPCFDCETGALVNTISLISEVGSISLMPKKPEYLLVSFVDLGVQLWNVETEQLVQSYASFAHGHYVLRPCFAGSDQLYVACGGEDGHIYAWSRLTGKPVANIKAHSGTVNTIAWSPANTNLFATASDDKTVKLWNAEYSRHNTLPNAGPSALNAITGCSTSTDASRERTDLEVSSRDEDEEEDDDNDDDDDDDDDEEGSDQDEAISDDNDTEISDDEEAAAEDLLVDIGYNYLGPELFRRQRDIASDDDEEEEDSTS</sequence>
<dbReference type="AlphaFoldDB" id="A0A9W8AM93"/>
<feature type="compositionally biased region" description="Acidic residues" evidence="4">
    <location>
        <begin position="672"/>
        <end position="717"/>
    </location>
</feature>
<evidence type="ECO:0000256" key="2">
    <source>
        <dbReference type="ARBA" id="ARBA00022737"/>
    </source>
</evidence>
<dbReference type="PRINTS" id="PR00320">
    <property type="entry name" value="GPROTEINBRPT"/>
</dbReference>
<dbReference type="Pfam" id="PF23627">
    <property type="entry name" value="LisH_WDR26"/>
    <property type="match status" value="1"/>
</dbReference>
<feature type="compositionally biased region" description="Acidic residues" evidence="4">
    <location>
        <begin position="741"/>
        <end position="752"/>
    </location>
</feature>
<dbReference type="SUPFAM" id="SSF50978">
    <property type="entry name" value="WD40 repeat-like"/>
    <property type="match status" value="1"/>
</dbReference>
<feature type="repeat" description="WD" evidence="3">
    <location>
        <begin position="597"/>
        <end position="639"/>
    </location>
</feature>
<feature type="repeat" description="WD" evidence="3">
    <location>
        <begin position="345"/>
        <end position="386"/>
    </location>
</feature>
<evidence type="ECO:0000256" key="1">
    <source>
        <dbReference type="ARBA" id="ARBA00022574"/>
    </source>
</evidence>
<accession>A0A9W8AM93</accession>
<dbReference type="Pfam" id="PF00400">
    <property type="entry name" value="WD40"/>
    <property type="match status" value="4"/>
</dbReference>
<dbReference type="PANTHER" id="PTHR22838:SF0">
    <property type="entry name" value="WD REPEAT-CONTAINING PROTEIN 26"/>
    <property type="match status" value="1"/>
</dbReference>
<dbReference type="InterPro" id="IPR019775">
    <property type="entry name" value="WD40_repeat_CS"/>
</dbReference>
<evidence type="ECO:0000256" key="4">
    <source>
        <dbReference type="SAM" id="MobiDB-lite"/>
    </source>
</evidence>